<name>D7BE83_ALLS1</name>
<dbReference type="STRING" id="526227.Mesil_3109"/>
<sequence>MKKVETLQAPAAIGPYSQAIVAGGMVFVSGQIPLRPDGSLESGDVETQTHRVMKNLQAVLEAAGSGLSKVVQTTCYLRDMNDFAAFNKVYGEYFSAPFPARATIQVARLPRDVAVEVACIALT</sequence>
<evidence type="ECO:0000313" key="2">
    <source>
        <dbReference type="EMBL" id="ADH64941.1"/>
    </source>
</evidence>
<dbReference type="GO" id="GO:0019239">
    <property type="term" value="F:deaminase activity"/>
    <property type="evidence" value="ECO:0007669"/>
    <property type="project" value="TreeGrafter"/>
</dbReference>
<dbReference type="InterPro" id="IPR006175">
    <property type="entry name" value="YjgF/YER057c/UK114"/>
</dbReference>
<dbReference type="InterPro" id="IPR035959">
    <property type="entry name" value="RutC-like_sf"/>
</dbReference>
<dbReference type="PANTHER" id="PTHR11803:SF58">
    <property type="entry name" value="PROTEIN HMF1-RELATED"/>
    <property type="match status" value="1"/>
</dbReference>
<dbReference type="EMBL" id="CP002042">
    <property type="protein sequence ID" value="ADH64941.1"/>
    <property type="molecule type" value="Genomic_DNA"/>
</dbReference>
<gene>
    <name evidence="2" type="ordered locus">Mesil_3109</name>
</gene>
<reference evidence="2 3" key="1">
    <citation type="journal article" date="2010" name="Stand. Genomic Sci.">
        <title>Complete genome sequence of Meiothermus silvanus type strain (VI-R2).</title>
        <authorList>
            <person name="Sikorski J."/>
            <person name="Tindall B.J."/>
            <person name="Lowry S."/>
            <person name="Lucas S."/>
            <person name="Nolan M."/>
            <person name="Copeland A."/>
            <person name="Glavina Del Rio T."/>
            <person name="Tice H."/>
            <person name="Cheng J.F."/>
            <person name="Han C."/>
            <person name="Pitluck S."/>
            <person name="Liolios K."/>
            <person name="Ivanova N."/>
            <person name="Mavromatis K."/>
            <person name="Mikhailova N."/>
            <person name="Pati A."/>
            <person name="Goodwin L."/>
            <person name="Chen A."/>
            <person name="Palaniappan K."/>
            <person name="Land M."/>
            <person name="Hauser L."/>
            <person name="Chang Y.J."/>
            <person name="Jeffries C.D."/>
            <person name="Rohde M."/>
            <person name="Goker M."/>
            <person name="Woyke T."/>
            <person name="Bristow J."/>
            <person name="Eisen J.A."/>
            <person name="Markowitz V."/>
            <person name="Hugenholtz P."/>
            <person name="Kyrpides N.C."/>
            <person name="Klenk H.P."/>
            <person name="Lapidus A."/>
        </authorList>
    </citation>
    <scope>NUCLEOTIDE SEQUENCE [LARGE SCALE GENOMIC DNA]</scope>
    <source>
        <strain evidence="3">ATCC 700542 / DSM 9946 / VI-R2</strain>
    </source>
</reference>
<dbReference type="OrthoDB" id="9803101at2"/>
<dbReference type="FunFam" id="3.30.1330.40:FF:000001">
    <property type="entry name" value="L-PSP family endoribonuclease"/>
    <property type="match status" value="1"/>
</dbReference>
<dbReference type="Gene3D" id="3.30.1330.40">
    <property type="entry name" value="RutC-like"/>
    <property type="match status" value="1"/>
</dbReference>
<dbReference type="PANTHER" id="PTHR11803">
    <property type="entry name" value="2-IMINOBUTANOATE/2-IMINOPROPANOATE DEAMINASE RIDA"/>
    <property type="match status" value="1"/>
</dbReference>
<dbReference type="CDD" id="cd00448">
    <property type="entry name" value="YjgF_YER057c_UK114_family"/>
    <property type="match status" value="1"/>
</dbReference>
<dbReference type="RefSeq" id="WP_013159469.1">
    <property type="nucleotide sequence ID" value="NC_014212.1"/>
</dbReference>
<dbReference type="GO" id="GO:0005829">
    <property type="term" value="C:cytosol"/>
    <property type="evidence" value="ECO:0007669"/>
    <property type="project" value="TreeGrafter"/>
</dbReference>
<dbReference type="AlphaFoldDB" id="D7BE83"/>
<dbReference type="NCBIfam" id="TIGR00004">
    <property type="entry name" value="Rid family detoxifying hydrolase"/>
    <property type="match status" value="1"/>
</dbReference>
<evidence type="ECO:0000256" key="1">
    <source>
        <dbReference type="ARBA" id="ARBA00010552"/>
    </source>
</evidence>
<comment type="similarity">
    <text evidence="1">Belongs to the RutC family.</text>
</comment>
<accession>D7BE83</accession>
<dbReference type="SUPFAM" id="SSF55298">
    <property type="entry name" value="YjgF-like"/>
    <property type="match status" value="1"/>
</dbReference>
<proteinExistence type="inferred from homology"/>
<dbReference type="eggNOG" id="COG0251">
    <property type="taxonomic scope" value="Bacteria"/>
</dbReference>
<keyword evidence="3" id="KW-1185">Reference proteome</keyword>
<dbReference type="Proteomes" id="UP000001916">
    <property type="component" value="Chromosome"/>
</dbReference>
<organism evidence="2 3">
    <name type="scientific">Allomeiothermus silvanus (strain ATCC 700542 / DSM 9946 / NBRC 106475 / NCIMB 13440 / VI-R2)</name>
    <name type="common">Thermus silvanus</name>
    <dbReference type="NCBI Taxonomy" id="526227"/>
    <lineage>
        <taxon>Bacteria</taxon>
        <taxon>Thermotogati</taxon>
        <taxon>Deinococcota</taxon>
        <taxon>Deinococci</taxon>
        <taxon>Thermales</taxon>
        <taxon>Thermaceae</taxon>
        <taxon>Allomeiothermus</taxon>
    </lineage>
</organism>
<dbReference type="Pfam" id="PF01042">
    <property type="entry name" value="Ribonuc_L-PSP"/>
    <property type="match status" value="1"/>
</dbReference>
<dbReference type="InterPro" id="IPR006056">
    <property type="entry name" value="RidA"/>
</dbReference>
<evidence type="ECO:0000313" key="3">
    <source>
        <dbReference type="Proteomes" id="UP000001916"/>
    </source>
</evidence>
<protein>
    <submittedName>
        <fullName evidence="2">Endoribonuclease L-PSP</fullName>
    </submittedName>
</protein>
<dbReference type="KEGG" id="msv:Mesil_3109"/>
<dbReference type="HOGENOM" id="CLU_100715_7_3_0"/>